<evidence type="ECO:0000256" key="2">
    <source>
        <dbReference type="ARBA" id="ARBA00022490"/>
    </source>
</evidence>
<feature type="coiled-coil region" evidence="4">
    <location>
        <begin position="121"/>
        <end position="158"/>
    </location>
</feature>
<sequence>ETESGRGIMEEPELTLISSNDISIAESDIEHINQEKTGDEINNPACVGQSNCNVFTEEREFLPLAPHTDYSAPDADDSAFIRPDSSPKAQSPNNIHCSSHQTAVMQLEFAAMPGSLQKSFLKRKQNFIQESLKRVEEIKNKEREKEKLEARKFQRRKSEELRRQREFCLLSDKNGAVASQLKKVGKVKVSSPEDRKCEEMEMHQRTSRLYNQLEEVKIRKEKKRRQETYAKNREKAKEFQKKMLEKLRAKKSWK</sequence>
<dbReference type="Pfam" id="PF15309">
    <property type="entry name" value="ALMS_motif"/>
    <property type="match status" value="1"/>
</dbReference>
<gene>
    <name evidence="7" type="primary">Cep295_0</name>
    <name evidence="7" type="ORF">SCYSUP_R12218</name>
</gene>
<name>A0A7L1YLF1_9PASS</name>
<evidence type="ECO:0000259" key="6">
    <source>
        <dbReference type="Pfam" id="PF15309"/>
    </source>
</evidence>
<feature type="non-terminal residue" evidence="7">
    <location>
        <position position="254"/>
    </location>
</feature>
<evidence type="ECO:0000256" key="4">
    <source>
        <dbReference type="SAM" id="Coils"/>
    </source>
</evidence>
<feature type="non-terminal residue" evidence="7">
    <location>
        <position position="1"/>
    </location>
</feature>
<evidence type="ECO:0000313" key="8">
    <source>
        <dbReference type="Proteomes" id="UP000580825"/>
    </source>
</evidence>
<dbReference type="PANTHER" id="PTHR21553:SF26">
    <property type="entry name" value="ALMS MOTIF DOMAIN-CONTAINING PROTEIN"/>
    <property type="match status" value="1"/>
</dbReference>
<dbReference type="GO" id="GO:0046599">
    <property type="term" value="P:regulation of centriole replication"/>
    <property type="evidence" value="ECO:0007669"/>
    <property type="project" value="TreeGrafter"/>
</dbReference>
<evidence type="ECO:0000256" key="3">
    <source>
        <dbReference type="ARBA" id="ARBA00023212"/>
    </source>
</evidence>
<dbReference type="GO" id="GO:0005829">
    <property type="term" value="C:cytosol"/>
    <property type="evidence" value="ECO:0007669"/>
    <property type="project" value="TreeGrafter"/>
</dbReference>
<protein>
    <submittedName>
        <fullName evidence="7">CE295 protein</fullName>
    </submittedName>
</protein>
<keyword evidence="2" id="KW-0963">Cytoplasm</keyword>
<feature type="region of interest" description="Disordered" evidence="5">
    <location>
        <begin position="66"/>
        <end position="95"/>
    </location>
</feature>
<comment type="subcellular location">
    <subcellularLocation>
        <location evidence="1">Cytoplasm</location>
        <location evidence="1">Cytoskeleton</location>
        <location evidence="1">Microtubule organizing center</location>
        <location evidence="1">Centrosome</location>
    </subcellularLocation>
</comment>
<keyword evidence="3" id="KW-0206">Cytoskeleton</keyword>
<dbReference type="AlphaFoldDB" id="A0A7L1YLF1"/>
<dbReference type="GO" id="GO:0005813">
    <property type="term" value="C:centrosome"/>
    <property type="evidence" value="ECO:0007669"/>
    <property type="project" value="UniProtKB-SubCell"/>
</dbReference>
<accession>A0A7L1YLF1</accession>
<dbReference type="Proteomes" id="UP000580825">
    <property type="component" value="Unassembled WGS sequence"/>
</dbReference>
<keyword evidence="4" id="KW-0175">Coiled coil</keyword>
<keyword evidence="8" id="KW-1185">Reference proteome</keyword>
<comment type="caution">
    <text evidence="7">The sequence shown here is derived from an EMBL/GenBank/DDBJ whole genome shotgun (WGS) entry which is preliminary data.</text>
</comment>
<dbReference type="EMBL" id="VXBX01005327">
    <property type="protein sequence ID" value="NXP23535.1"/>
    <property type="molecule type" value="Genomic_DNA"/>
</dbReference>
<dbReference type="InterPro" id="IPR029299">
    <property type="entry name" value="ALMS_motif"/>
</dbReference>
<dbReference type="GO" id="GO:0005814">
    <property type="term" value="C:centriole"/>
    <property type="evidence" value="ECO:0007669"/>
    <property type="project" value="TreeGrafter"/>
</dbReference>
<feature type="domain" description="ALMS motif" evidence="6">
    <location>
        <begin position="115"/>
        <end position="249"/>
    </location>
</feature>
<reference evidence="7 8" key="1">
    <citation type="submission" date="2019-09" db="EMBL/GenBank/DDBJ databases">
        <title>Bird 10,000 Genomes (B10K) Project - Family phase.</title>
        <authorList>
            <person name="Zhang G."/>
        </authorList>
    </citation>
    <scope>NUCLEOTIDE SEQUENCE [LARGE SCALE GENOMIC DNA]</scope>
    <source>
        <strain evidence="7">B10K-DU-002-46</strain>
        <tissue evidence="7">Muscle</tissue>
    </source>
</reference>
<dbReference type="PANTHER" id="PTHR21553">
    <property type="entry name" value="ALMS1-RELATED"/>
    <property type="match status" value="1"/>
</dbReference>
<evidence type="ECO:0000313" key="7">
    <source>
        <dbReference type="EMBL" id="NXP23535.1"/>
    </source>
</evidence>
<organism evidence="7 8">
    <name type="scientific">Scytalopus superciliaris</name>
    <dbReference type="NCBI Taxonomy" id="312124"/>
    <lineage>
        <taxon>Eukaryota</taxon>
        <taxon>Metazoa</taxon>
        <taxon>Chordata</taxon>
        <taxon>Craniata</taxon>
        <taxon>Vertebrata</taxon>
        <taxon>Euteleostomi</taxon>
        <taxon>Archelosauria</taxon>
        <taxon>Archosauria</taxon>
        <taxon>Dinosauria</taxon>
        <taxon>Saurischia</taxon>
        <taxon>Theropoda</taxon>
        <taxon>Coelurosauria</taxon>
        <taxon>Aves</taxon>
        <taxon>Neognathae</taxon>
        <taxon>Neoaves</taxon>
        <taxon>Telluraves</taxon>
        <taxon>Australaves</taxon>
        <taxon>Passeriformes</taxon>
        <taxon>Rhinocryptidae</taxon>
        <taxon>Scytalopus</taxon>
    </lineage>
</organism>
<evidence type="ECO:0000256" key="1">
    <source>
        <dbReference type="ARBA" id="ARBA00004300"/>
    </source>
</evidence>
<proteinExistence type="predicted"/>
<evidence type="ECO:0000256" key="5">
    <source>
        <dbReference type="SAM" id="MobiDB-lite"/>
    </source>
</evidence>